<gene>
    <name evidence="2" type="ORF">SLI_1835</name>
</gene>
<dbReference type="Proteomes" id="UP000014062">
    <property type="component" value="Chromosome"/>
</dbReference>
<feature type="compositionally biased region" description="Gly residues" evidence="1">
    <location>
        <begin position="272"/>
        <end position="285"/>
    </location>
</feature>
<feature type="compositionally biased region" description="Basic and acidic residues" evidence="1">
    <location>
        <begin position="241"/>
        <end position="250"/>
    </location>
</feature>
<name>A0A7U9DQD8_STRLI</name>
<accession>A0A7U9DQD8</accession>
<protein>
    <submittedName>
        <fullName evidence="2">Uncharacterized protein</fullName>
    </submittedName>
</protein>
<evidence type="ECO:0000256" key="1">
    <source>
        <dbReference type="SAM" id="MobiDB-lite"/>
    </source>
</evidence>
<sequence length="417" mass="39782">MLLPEVAQAEGEAAARAADVAEPGGAPAAARADPAVALLGALAQGEAVGGQLGEGVVAPLGDVLQTGSDPLVPGGGVRELLPGELGRLDGGSGVAAQAGDALDGLAEQTGALAADPDVAVVGLVAHRDGEADAEPADEVAARPARLLLPVERDGVHHAEGVGAGVEVEADGEGEPAAVALAVFAVDADDGADGALLLDLHVVDRAVEALVLDRALVAVLDLGLAQQDEAAVLRDLGGAPGDRLDQRRSGRADSGGDDAGRYVDGAAVPGDGNLLGGSGRGAGGEGEPAAARGDGVGGPLEGAVGPVGERPGLHGYGLAVGVRDGERLAFLEGAPGPGDADGGAGGGPEAAVLQPAQGDGAVVGDRGGGGRGLCVLRAQCPAELGGGAGDGGRLEEGPAGDGGHGLSFPCGCAGVSRA</sequence>
<organism evidence="2 3">
    <name type="scientific">Streptomyces lividans 1326</name>
    <dbReference type="NCBI Taxonomy" id="1200984"/>
    <lineage>
        <taxon>Bacteria</taxon>
        <taxon>Bacillati</taxon>
        <taxon>Actinomycetota</taxon>
        <taxon>Actinomycetes</taxon>
        <taxon>Kitasatosporales</taxon>
        <taxon>Streptomycetaceae</taxon>
        <taxon>Streptomyces</taxon>
    </lineage>
</organism>
<feature type="region of interest" description="Disordered" evidence="1">
    <location>
        <begin position="235"/>
        <end position="302"/>
    </location>
</feature>
<reference evidence="3" key="1">
    <citation type="journal article" date="2013" name="Genome Biol. Evol.">
        <title>The genome sequence of Streptomyces lividans 66 reveals a novel tRNA-dependent peptide biosynthetic system within a metal-related genomic island.</title>
        <authorList>
            <person name="Cruz-Morales P."/>
            <person name="Vijgenboom E."/>
            <person name="Iruegas-Bocardo F."/>
            <person name="Girard G."/>
            <person name="Yanez-Guerra L.A."/>
            <person name="Ramos-Aboites H.E."/>
            <person name="Pernodet J.L."/>
            <person name="Anne J."/>
            <person name="van Wezel G.P."/>
            <person name="Barona-Gomez F."/>
        </authorList>
    </citation>
    <scope>NUCLEOTIDE SEQUENCE [LARGE SCALE GENOMIC DNA]</scope>
    <source>
        <strain evidence="3">1326</strain>
    </source>
</reference>
<dbReference type="AlphaFoldDB" id="A0A7U9DQD8"/>
<evidence type="ECO:0000313" key="3">
    <source>
        <dbReference type="Proteomes" id="UP000014062"/>
    </source>
</evidence>
<evidence type="ECO:0000313" key="2">
    <source>
        <dbReference type="EMBL" id="EOY46550.1"/>
    </source>
</evidence>
<dbReference type="EMBL" id="CM001889">
    <property type="protein sequence ID" value="EOY46550.1"/>
    <property type="molecule type" value="Genomic_DNA"/>
</dbReference>
<proteinExistence type="predicted"/>